<keyword evidence="6" id="KW-0539">Nucleus</keyword>
<name>A0A8J2W952_9CRUS</name>
<dbReference type="FunFam" id="3.30.420.10:FF:000021">
    <property type="entry name" value="RNA exonuclease 1 homolog"/>
    <property type="match status" value="1"/>
</dbReference>
<feature type="region of interest" description="Disordered" evidence="8">
    <location>
        <begin position="307"/>
        <end position="539"/>
    </location>
</feature>
<feature type="compositionally biased region" description="Acidic residues" evidence="8">
    <location>
        <begin position="462"/>
        <end position="471"/>
    </location>
</feature>
<feature type="region of interest" description="Disordered" evidence="8">
    <location>
        <begin position="573"/>
        <end position="592"/>
    </location>
</feature>
<dbReference type="GO" id="GO:0004527">
    <property type="term" value="F:exonuclease activity"/>
    <property type="evidence" value="ECO:0007669"/>
    <property type="project" value="UniProtKB-KW"/>
</dbReference>
<dbReference type="PANTHER" id="PTHR12801:SF115">
    <property type="entry name" value="FI18136P1-RELATED"/>
    <property type="match status" value="1"/>
</dbReference>
<comment type="subcellular location">
    <subcellularLocation>
        <location evidence="1">Nucleus</location>
    </subcellularLocation>
</comment>
<evidence type="ECO:0000256" key="3">
    <source>
        <dbReference type="ARBA" id="ARBA00022722"/>
    </source>
</evidence>
<feature type="compositionally biased region" description="Polar residues" evidence="8">
    <location>
        <begin position="210"/>
        <end position="219"/>
    </location>
</feature>
<dbReference type="InterPro" id="IPR013520">
    <property type="entry name" value="Ribonucl_H"/>
</dbReference>
<feature type="domain" description="C3H1-type" evidence="9">
    <location>
        <begin position="7"/>
        <end position="33"/>
    </location>
</feature>
<dbReference type="AlphaFoldDB" id="A0A8J2W952"/>
<feature type="compositionally biased region" description="Polar residues" evidence="8">
    <location>
        <begin position="629"/>
        <end position="648"/>
    </location>
</feature>
<dbReference type="InterPro" id="IPR036397">
    <property type="entry name" value="RNaseH_sf"/>
</dbReference>
<feature type="compositionally biased region" description="Polar residues" evidence="8">
    <location>
        <begin position="333"/>
        <end position="344"/>
    </location>
</feature>
<feature type="zinc finger region" description="C3H1-type" evidence="7">
    <location>
        <begin position="7"/>
        <end position="33"/>
    </location>
</feature>
<evidence type="ECO:0000256" key="4">
    <source>
        <dbReference type="ARBA" id="ARBA00022801"/>
    </source>
</evidence>
<dbReference type="Pfam" id="PF15870">
    <property type="entry name" value="EloA-BP1"/>
    <property type="match status" value="1"/>
</dbReference>
<organism evidence="10 11">
    <name type="scientific">Daphnia galeata</name>
    <dbReference type="NCBI Taxonomy" id="27404"/>
    <lineage>
        <taxon>Eukaryota</taxon>
        <taxon>Metazoa</taxon>
        <taxon>Ecdysozoa</taxon>
        <taxon>Arthropoda</taxon>
        <taxon>Crustacea</taxon>
        <taxon>Branchiopoda</taxon>
        <taxon>Diplostraca</taxon>
        <taxon>Cladocera</taxon>
        <taxon>Anomopoda</taxon>
        <taxon>Daphniidae</taxon>
        <taxon>Daphnia</taxon>
    </lineage>
</organism>
<feature type="compositionally biased region" description="Polar residues" evidence="8">
    <location>
        <begin position="573"/>
        <end position="587"/>
    </location>
</feature>
<feature type="region of interest" description="Disordered" evidence="8">
    <location>
        <begin position="612"/>
        <end position="671"/>
    </location>
</feature>
<feature type="compositionally biased region" description="Polar residues" evidence="8">
    <location>
        <begin position="190"/>
        <end position="202"/>
    </location>
</feature>
<keyword evidence="7" id="KW-0862">Zinc</keyword>
<dbReference type="Gene3D" id="3.30.420.10">
    <property type="entry name" value="Ribonuclease H-like superfamily/Ribonuclease H"/>
    <property type="match status" value="1"/>
</dbReference>
<comment type="similarity">
    <text evidence="2">Belongs to the REXO1/REXO3 family.</text>
</comment>
<feature type="region of interest" description="Disordered" evidence="8">
    <location>
        <begin position="163"/>
        <end position="265"/>
    </location>
</feature>
<dbReference type="InterPro" id="IPR047021">
    <property type="entry name" value="REXO1/3/4-like"/>
</dbReference>
<dbReference type="PANTHER" id="PTHR12801">
    <property type="entry name" value="RNA EXONUCLEASE REXO1 / RECO3 FAMILY MEMBER-RELATED"/>
    <property type="match status" value="1"/>
</dbReference>
<feature type="compositionally biased region" description="Low complexity" evidence="8">
    <location>
        <begin position="653"/>
        <end position="666"/>
    </location>
</feature>
<keyword evidence="11" id="KW-1185">Reference proteome</keyword>
<protein>
    <recommendedName>
        <fullName evidence="9">C3H1-type domain-containing protein</fullName>
    </recommendedName>
</protein>
<feature type="compositionally biased region" description="Basic and acidic residues" evidence="8">
    <location>
        <begin position="435"/>
        <end position="461"/>
    </location>
</feature>
<keyword evidence="7" id="KW-0479">Metal-binding</keyword>
<evidence type="ECO:0000256" key="1">
    <source>
        <dbReference type="ARBA" id="ARBA00004123"/>
    </source>
</evidence>
<comment type="caution">
    <text evidence="10">The sequence shown here is derived from an EMBL/GenBank/DDBJ whole genome shotgun (WGS) entry which is preliminary data.</text>
</comment>
<evidence type="ECO:0000256" key="8">
    <source>
        <dbReference type="SAM" id="MobiDB-lite"/>
    </source>
</evidence>
<evidence type="ECO:0000256" key="5">
    <source>
        <dbReference type="ARBA" id="ARBA00022839"/>
    </source>
</evidence>
<proteinExistence type="inferred from homology"/>
<gene>
    <name evidence="10" type="ORF">DGAL_LOCUS13042</name>
</gene>
<feature type="compositionally biased region" description="Basic and acidic residues" evidence="8">
    <location>
        <begin position="370"/>
        <end position="388"/>
    </location>
</feature>
<evidence type="ECO:0000259" key="9">
    <source>
        <dbReference type="PROSITE" id="PS50103"/>
    </source>
</evidence>
<dbReference type="PROSITE" id="PS50103">
    <property type="entry name" value="ZF_C3H1"/>
    <property type="match status" value="1"/>
</dbReference>
<dbReference type="InterPro" id="IPR031736">
    <property type="entry name" value="REXO1-like_dom"/>
</dbReference>
<feature type="region of interest" description="Disordered" evidence="8">
    <location>
        <begin position="39"/>
        <end position="62"/>
    </location>
</feature>
<dbReference type="GO" id="GO:0003676">
    <property type="term" value="F:nucleic acid binding"/>
    <property type="evidence" value="ECO:0007669"/>
    <property type="project" value="InterPro"/>
</dbReference>
<accession>A0A8J2W952</accession>
<dbReference type="SUPFAM" id="SSF53098">
    <property type="entry name" value="Ribonuclease H-like"/>
    <property type="match status" value="1"/>
</dbReference>
<feature type="compositionally biased region" description="Basic and acidic residues" evidence="8">
    <location>
        <begin position="492"/>
        <end position="502"/>
    </location>
</feature>
<evidence type="ECO:0000256" key="7">
    <source>
        <dbReference type="PROSITE-ProRule" id="PRU00723"/>
    </source>
</evidence>
<dbReference type="GO" id="GO:0008270">
    <property type="term" value="F:zinc ion binding"/>
    <property type="evidence" value="ECO:0007669"/>
    <property type="project" value="UniProtKB-KW"/>
</dbReference>
<dbReference type="InterPro" id="IPR012337">
    <property type="entry name" value="RNaseH-like_sf"/>
</dbReference>
<dbReference type="Proteomes" id="UP000789390">
    <property type="component" value="Unassembled WGS sequence"/>
</dbReference>
<evidence type="ECO:0000313" key="11">
    <source>
        <dbReference type="Proteomes" id="UP000789390"/>
    </source>
</evidence>
<keyword evidence="4" id="KW-0378">Hydrolase</keyword>
<dbReference type="InterPro" id="IPR000571">
    <property type="entry name" value="Znf_CCCH"/>
</dbReference>
<dbReference type="CDD" id="cd06145">
    <property type="entry name" value="REX1_like"/>
    <property type="match status" value="1"/>
</dbReference>
<feature type="region of interest" description="Disordered" evidence="8">
    <location>
        <begin position="111"/>
        <end position="138"/>
    </location>
</feature>
<keyword evidence="3" id="KW-0540">Nuclease</keyword>
<evidence type="ECO:0000313" key="10">
    <source>
        <dbReference type="EMBL" id="CAH0109561.1"/>
    </source>
</evidence>
<evidence type="ECO:0000256" key="2">
    <source>
        <dbReference type="ARBA" id="ARBA00006357"/>
    </source>
</evidence>
<feature type="compositionally biased region" description="Polar residues" evidence="8">
    <location>
        <begin position="480"/>
        <end position="490"/>
    </location>
</feature>
<keyword evidence="5" id="KW-0269">Exonuclease</keyword>
<evidence type="ECO:0000256" key="6">
    <source>
        <dbReference type="ARBA" id="ARBA00023242"/>
    </source>
</evidence>
<feature type="compositionally biased region" description="Low complexity" evidence="8">
    <location>
        <begin position="312"/>
        <end position="327"/>
    </location>
</feature>
<dbReference type="InterPro" id="IPR034922">
    <property type="entry name" value="REX1-like_exo"/>
</dbReference>
<dbReference type="GO" id="GO:0005634">
    <property type="term" value="C:nucleus"/>
    <property type="evidence" value="ECO:0007669"/>
    <property type="project" value="UniProtKB-SubCell"/>
</dbReference>
<feature type="compositionally biased region" description="Basic and acidic residues" evidence="8">
    <location>
        <begin position="115"/>
        <end position="126"/>
    </location>
</feature>
<feature type="compositionally biased region" description="Polar residues" evidence="8">
    <location>
        <begin position="236"/>
        <end position="250"/>
    </location>
</feature>
<sequence>MLPSVGYFKSIVCPYFENDACERPHCQFRHEHLPVRAPKPTAALRTHDPGPSQGTKEEEKSSAIEQIVSEAVKRVLKENGQLLENFDASKIMELVGQQKLVEKVVEHLAPPVSPKKIEGNPRESSHKSKSHKTYNIPVGTPAYTPTPIAVLKKGIALPSKVENYEPTKSSSGRVATYKPSSKVAAKSEETYTPSTLESTSVPSRVDNYVPRNSSTSSTVVYKPSKVISKTEEGYTPPSTIENTPDVNYTPSSRDSDNIISDRYTPPSNLNCDVDYQPTTRELSSVEPSYSPSCSTFESGIADYSPSSISTLSTEPSYSPAPTSSSVSFEVDYTPSSLTGGQQLTPEKYLELFEAAEEASDTESKKKHRKTKEEERKKSEKEKERERERERRRRKEKEREREKEKKKSSRSSSDQDSKSKHSSSKKSGSSSPRKSKSSDVKSSEYKKSESKSHESKSSKNEVEMDSESDVDEECYRIFKEYQQSASNSSNGPADDHKKRKSEDLPPVSEVIIPVKKQRVAHTHVDAPTRPSSLAPSKPAPRLTPGMMMIDRFKNFQEAKTASIGQSWTQLSSTSQRVSAPFPTSSLSSGGAEKKRIAHVPNVAGLLTSRPKTAPAAVATTNSGLPAGSGLPTSQPQPSTLQRTTLSGNNAFRRPVPNKAAGPAAPASKAPPPKLPRPMIAIELGCRVPANIRQKYLNILVDETLKIYDREEDAYERAVEEERQSYAKCSSRIVYANVITNVVQRIRREAESTSNPSSTNQNDKKMMSHSAVLAGKGGATVSWSIEKPKSSKIDSSLLRGATLYKLMERHLLTLEQQDFNGYPRPDPNERGRAIVNPINKFRTKPSVHLAPDERICDRCSTVYKVNSKGLAVKQDDTCSYHWGKPFARRGETRYTCCKGEANSDGCSVGKWHVSDTGSLINLKGFVRTMAKTPPPDGNYGVYALDCEMCYTTEGPELTRVTVISSDCKTVYETLVMPDNPILDHNTRFSGITEEDLLNVKTTIRDVQAVLLSKFSDKTILIGHSFDSDLRALRMIHDTVIDTSVVFPHSRGPPYKKALRTLCGDILQKIIQNDVGGHDSAEDAIACMELMMWKIKQDLKQLNNDLPSNRVEIGRCCLFFLVNLLILQ</sequence>
<dbReference type="OrthoDB" id="206335at2759"/>
<reference evidence="10" key="1">
    <citation type="submission" date="2021-11" db="EMBL/GenBank/DDBJ databases">
        <authorList>
            <person name="Schell T."/>
        </authorList>
    </citation>
    <scope>NUCLEOTIDE SEQUENCE</scope>
    <source>
        <strain evidence="10">M5</strain>
    </source>
</reference>
<dbReference type="EMBL" id="CAKKLH010000292">
    <property type="protein sequence ID" value="CAH0109561.1"/>
    <property type="molecule type" value="Genomic_DNA"/>
</dbReference>
<keyword evidence="7" id="KW-0863">Zinc-finger</keyword>
<dbReference type="SMART" id="SM00479">
    <property type="entry name" value="EXOIII"/>
    <property type="match status" value="1"/>
</dbReference>